<comment type="caution">
    <text evidence="2">The sequence shown here is derived from an EMBL/GenBank/DDBJ whole genome shotgun (WGS) entry which is preliminary data.</text>
</comment>
<name>A0AAD3TSX7_9TREE</name>
<feature type="compositionally biased region" description="Acidic residues" evidence="1">
    <location>
        <begin position="105"/>
        <end position="118"/>
    </location>
</feature>
<feature type="compositionally biased region" description="Pro residues" evidence="1">
    <location>
        <begin position="187"/>
        <end position="201"/>
    </location>
</feature>
<dbReference type="EMBL" id="BTCM01000003">
    <property type="protein sequence ID" value="GMK56263.1"/>
    <property type="molecule type" value="Genomic_DNA"/>
</dbReference>
<evidence type="ECO:0000313" key="2">
    <source>
        <dbReference type="EMBL" id="GMK56263.1"/>
    </source>
</evidence>
<feature type="region of interest" description="Disordered" evidence="1">
    <location>
        <begin position="218"/>
        <end position="237"/>
    </location>
</feature>
<protein>
    <submittedName>
        <fullName evidence="2">Uncharacterized protein</fullName>
    </submittedName>
</protein>
<accession>A0AAD3TSX7</accession>
<feature type="compositionally biased region" description="Basic and acidic residues" evidence="1">
    <location>
        <begin position="203"/>
        <end position="212"/>
    </location>
</feature>
<feature type="region of interest" description="Disordered" evidence="1">
    <location>
        <begin position="1"/>
        <end position="34"/>
    </location>
</feature>
<reference evidence="2" key="2">
    <citation type="submission" date="2023-06" db="EMBL/GenBank/DDBJ databases">
        <authorList>
            <person name="Kobayashi Y."/>
            <person name="Kayamori A."/>
            <person name="Aoki K."/>
            <person name="Shiwa Y."/>
            <person name="Fujita N."/>
            <person name="Sugita T."/>
            <person name="Iwasaki W."/>
            <person name="Tanaka N."/>
            <person name="Takashima M."/>
        </authorList>
    </citation>
    <scope>NUCLEOTIDE SEQUENCE</scope>
    <source>
        <strain evidence="2">HIS016</strain>
    </source>
</reference>
<feature type="region of interest" description="Disordered" evidence="1">
    <location>
        <begin position="94"/>
        <end position="129"/>
    </location>
</feature>
<evidence type="ECO:0000256" key="1">
    <source>
        <dbReference type="SAM" id="MobiDB-lite"/>
    </source>
</evidence>
<feature type="compositionally biased region" description="Acidic residues" evidence="1">
    <location>
        <begin position="63"/>
        <end position="73"/>
    </location>
</feature>
<gene>
    <name evidence="2" type="ORF">CspeluHIS016_0301030</name>
</gene>
<dbReference type="Proteomes" id="UP001222932">
    <property type="component" value="Unassembled WGS sequence"/>
</dbReference>
<feature type="region of interest" description="Disordered" evidence="1">
    <location>
        <begin position="55"/>
        <end position="75"/>
    </location>
</feature>
<dbReference type="AlphaFoldDB" id="A0AAD3TSX7"/>
<feature type="region of interest" description="Disordered" evidence="1">
    <location>
        <begin position="175"/>
        <end position="212"/>
    </location>
</feature>
<evidence type="ECO:0000313" key="3">
    <source>
        <dbReference type="Proteomes" id="UP001222932"/>
    </source>
</evidence>
<sequence>MATEQPPSDSGRQDAEGATPGGMPGDFTASGLGGEDDEWVSFVRAQLVRLFPDFHDAEGAPAEQEEAEAESDEPTFRSELLAMRTEIGVLRGIVAELSDTRETQEPETQEPEIQEPEVQEPAPAPVPVELNPTVLGLALAVVRALDASRSGARPDSEVFEHANLHALLAAVPRPSLSTEAAPDSIPGSPPAPAPASPPLPAPHDVHAKLDAHEEIEKAHDVSIAPEVGTRPKARAQTCEADEMCDEELQEVAEMAGEAQPLVS</sequence>
<proteinExistence type="predicted"/>
<organism evidence="2 3">
    <name type="scientific">Cutaneotrichosporon spelunceum</name>
    <dbReference type="NCBI Taxonomy" id="1672016"/>
    <lineage>
        <taxon>Eukaryota</taxon>
        <taxon>Fungi</taxon>
        <taxon>Dikarya</taxon>
        <taxon>Basidiomycota</taxon>
        <taxon>Agaricomycotina</taxon>
        <taxon>Tremellomycetes</taxon>
        <taxon>Trichosporonales</taxon>
        <taxon>Trichosporonaceae</taxon>
        <taxon>Cutaneotrichosporon</taxon>
    </lineage>
</organism>
<reference evidence="2" key="1">
    <citation type="journal article" date="2023" name="BMC Genomics">
        <title>Chromosome-level genome assemblies of Cutaneotrichosporon spp. (Trichosporonales, Basidiomycota) reveal imbalanced evolution between nucleotide sequences and chromosome synteny.</title>
        <authorList>
            <person name="Kobayashi Y."/>
            <person name="Kayamori A."/>
            <person name="Aoki K."/>
            <person name="Shiwa Y."/>
            <person name="Matsutani M."/>
            <person name="Fujita N."/>
            <person name="Sugita T."/>
            <person name="Iwasaki W."/>
            <person name="Tanaka N."/>
            <person name="Takashima M."/>
        </authorList>
    </citation>
    <scope>NUCLEOTIDE SEQUENCE</scope>
    <source>
        <strain evidence="2">HIS016</strain>
    </source>
</reference>
<keyword evidence="3" id="KW-1185">Reference proteome</keyword>
<feature type="compositionally biased region" description="Polar residues" evidence="1">
    <location>
        <begin position="1"/>
        <end position="10"/>
    </location>
</feature>